<dbReference type="EMBL" id="RAWG01000236">
    <property type="protein sequence ID" value="RKH37533.1"/>
    <property type="molecule type" value="Genomic_DNA"/>
</dbReference>
<keyword evidence="3" id="KW-1185">Reference proteome</keyword>
<feature type="domain" description="Dienelactone hydrolase" evidence="1">
    <location>
        <begin position="25"/>
        <end position="248"/>
    </location>
</feature>
<keyword evidence="2" id="KW-0378">Hydrolase</keyword>
<dbReference type="PANTHER" id="PTHR22946:SF0">
    <property type="entry name" value="DIENELACTONE HYDROLASE DOMAIN-CONTAINING PROTEIN"/>
    <property type="match status" value="1"/>
</dbReference>
<dbReference type="Proteomes" id="UP000273405">
    <property type="component" value="Unassembled WGS sequence"/>
</dbReference>
<dbReference type="InterPro" id="IPR002925">
    <property type="entry name" value="Dienelactn_hydro"/>
</dbReference>
<dbReference type="Gene3D" id="3.40.50.1820">
    <property type="entry name" value="alpha/beta hydrolase"/>
    <property type="match status" value="1"/>
</dbReference>
<name>A0A3A8N0E7_9BACT</name>
<organism evidence="2 3">
    <name type="scientific">Corallococcus sicarius</name>
    <dbReference type="NCBI Taxonomy" id="2316726"/>
    <lineage>
        <taxon>Bacteria</taxon>
        <taxon>Pseudomonadati</taxon>
        <taxon>Myxococcota</taxon>
        <taxon>Myxococcia</taxon>
        <taxon>Myxococcales</taxon>
        <taxon>Cystobacterineae</taxon>
        <taxon>Myxococcaceae</taxon>
        <taxon>Corallococcus</taxon>
    </lineage>
</organism>
<gene>
    <name evidence="2" type="ORF">D7X12_29220</name>
</gene>
<accession>A0A3A8N0E7</accession>
<dbReference type="GO" id="GO:0016787">
    <property type="term" value="F:hydrolase activity"/>
    <property type="evidence" value="ECO:0007669"/>
    <property type="project" value="UniProtKB-KW"/>
</dbReference>
<dbReference type="RefSeq" id="WP_120628537.1">
    <property type="nucleotide sequence ID" value="NZ_RAWG01000236.1"/>
</dbReference>
<proteinExistence type="predicted"/>
<dbReference type="OrthoDB" id="9787933at2"/>
<sequence>MSSSSSSRIHAEPLDYFDGETICQGYAAHDTGHEDRRPCVLIAHAWDGQNAIMRSMAEGYAEQGYVGFALDVYGKGVRGEVTGDNSHLMGPFIEDRALLRRRMLAGLEAAKRHPRVDPTRIAVVGYCFGGLCALDLARSAPEGLTGAVSIHGVLHPPSLPPSFGAQPPITASVLLLHGWEDPTARPDAVLAIARELTDAGADWQLQAYGHAMHAFTFEGANDPQAGILFNALAARRAAAALRTFLAQVLGAGAEVADLGQAGREGRTAG</sequence>
<evidence type="ECO:0000313" key="3">
    <source>
        <dbReference type="Proteomes" id="UP000273405"/>
    </source>
</evidence>
<protein>
    <submittedName>
        <fullName evidence="2">Dienelactone hydrolase family protein</fullName>
    </submittedName>
</protein>
<reference evidence="3" key="1">
    <citation type="submission" date="2018-09" db="EMBL/GenBank/DDBJ databases">
        <authorList>
            <person name="Livingstone P.G."/>
            <person name="Whitworth D.E."/>
        </authorList>
    </citation>
    <scope>NUCLEOTIDE SEQUENCE [LARGE SCALE GENOMIC DNA]</scope>
    <source>
        <strain evidence="3">CA040B</strain>
    </source>
</reference>
<dbReference type="PANTHER" id="PTHR22946">
    <property type="entry name" value="DIENELACTONE HYDROLASE DOMAIN-CONTAINING PROTEIN-RELATED"/>
    <property type="match status" value="1"/>
</dbReference>
<comment type="caution">
    <text evidence="2">The sequence shown here is derived from an EMBL/GenBank/DDBJ whole genome shotgun (WGS) entry which is preliminary data.</text>
</comment>
<dbReference type="SUPFAM" id="SSF53474">
    <property type="entry name" value="alpha/beta-Hydrolases"/>
    <property type="match status" value="1"/>
</dbReference>
<evidence type="ECO:0000313" key="2">
    <source>
        <dbReference type="EMBL" id="RKH37533.1"/>
    </source>
</evidence>
<dbReference type="Pfam" id="PF01738">
    <property type="entry name" value="DLH"/>
    <property type="match status" value="1"/>
</dbReference>
<dbReference type="InterPro" id="IPR050261">
    <property type="entry name" value="FrsA_esterase"/>
</dbReference>
<dbReference type="InterPro" id="IPR029058">
    <property type="entry name" value="AB_hydrolase_fold"/>
</dbReference>
<dbReference type="AlphaFoldDB" id="A0A3A8N0E7"/>
<evidence type="ECO:0000259" key="1">
    <source>
        <dbReference type="Pfam" id="PF01738"/>
    </source>
</evidence>